<evidence type="ECO:0000256" key="2">
    <source>
        <dbReference type="ARBA" id="ARBA00007617"/>
    </source>
</evidence>
<dbReference type="VEuPathDB" id="VectorBase:LLONM1_004773"/>
<reference evidence="9" key="1">
    <citation type="submission" date="2020-05" db="UniProtKB">
        <authorList>
            <consortium name="EnsemblMetazoa"/>
        </authorList>
    </citation>
    <scope>IDENTIFICATION</scope>
    <source>
        <strain evidence="9">Jacobina</strain>
    </source>
</reference>
<name>A0A1B0CL62_LUTLO</name>
<dbReference type="EMBL" id="AJWK01016952">
    <property type="status" value="NOT_ANNOTATED_CDS"/>
    <property type="molecule type" value="Genomic_DNA"/>
</dbReference>
<evidence type="ECO:0000256" key="1">
    <source>
        <dbReference type="ARBA" id="ARBA00004633"/>
    </source>
</evidence>
<protein>
    <recommendedName>
        <fullName evidence="8">VPS37 C-terminal domain-containing protein</fullName>
    </recommendedName>
</protein>
<evidence type="ECO:0000256" key="6">
    <source>
        <dbReference type="ARBA" id="ARBA00025010"/>
    </source>
</evidence>
<comment type="subcellular location">
    <subcellularLocation>
        <location evidence="1">Late endosome membrane</location>
        <topology evidence="1">Peripheral membrane protein</topology>
    </subcellularLocation>
</comment>
<evidence type="ECO:0000256" key="4">
    <source>
        <dbReference type="ARBA" id="ARBA00022753"/>
    </source>
</evidence>
<comment type="similarity">
    <text evidence="2">Belongs to the VPS37 family.</text>
</comment>
<evidence type="ECO:0000313" key="9">
    <source>
        <dbReference type="EnsemblMetazoa" id="LLOJ005349-PA"/>
    </source>
</evidence>
<proteinExistence type="inferred from homology"/>
<dbReference type="EnsemblMetazoa" id="LLOJ005349-RA">
    <property type="protein sequence ID" value="LLOJ005349-PA"/>
    <property type="gene ID" value="LLOJ005349"/>
</dbReference>
<comment type="function">
    <text evidence="6">Component of the ESCRT-I complex, a regulator of vesicular trafficking process. Required for the sorting of endocytic ubiquitinated cargos into multivesicular bodies. May be involved in cell growth and differentiation.</text>
</comment>
<sequence length="203" mass="22819">MTMNIYMSQISQLLTYMSSDELKDLLNSDDKIDDRVNDATKSLEKEKEEIMLENRLKAEENLGREPHLIELRGRVNDLSQEGKSLYETVEQKLSEIKSKSGSMSQDTALALLQTAAAESEEESEGIVKQFMDNEINVDSFLEAFQAARKTMHLRKLKADKMSDLMRNSGPNTAGFGYPGYPVAGSVPYPTGPMPMPMPGFRHF</sequence>
<organism evidence="9 10">
    <name type="scientific">Lutzomyia longipalpis</name>
    <name type="common">Sand fly</name>
    <dbReference type="NCBI Taxonomy" id="7200"/>
    <lineage>
        <taxon>Eukaryota</taxon>
        <taxon>Metazoa</taxon>
        <taxon>Ecdysozoa</taxon>
        <taxon>Arthropoda</taxon>
        <taxon>Hexapoda</taxon>
        <taxon>Insecta</taxon>
        <taxon>Pterygota</taxon>
        <taxon>Neoptera</taxon>
        <taxon>Endopterygota</taxon>
        <taxon>Diptera</taxon>
        <taxon>Nematocera</taxon>
        <taxon>Psychodoidea</taxon>
        <taxon>Psychodidae</taxon>
        <taxon>Lutzomyia</taxon>
        <taxon>Lutzomyia</taxon>
    </lineage>
</organism>
<evidence type="ECO:0000256" key="3">
    <source>
        <dbReference type="ARBA" id="ARBA00022448"/>
    </source>
</evidence>
<keyword evidence="3 7" id="KW-0813">Transport</keyword>
<keyword evidence="5 7" id="KW-0653">Protein transport</keyword>
<evidence type="ECO:0000259" key="8">
    <source>
        <dbReference type="PROSITE" id="PS51314"/>
    </source>
</evidence>
<evidence type="ECO:0000256" key="7">
    <source>
        <dbReference type="PROSITE-ProRule" id="PRU00646"/>
    </source>
</evidence>
<dbReference type="PANTHER" id="PTHR13678:SF27">
    <property type="entry name" value="LD45836P"/>
    <property type="match status" value="1"/>
</dbReference>
<dbReference type="GO" id="GO:0006612">
    <property type="term" value="P:protein targeting to membrane"/>
    <property type="evidence" value="ECO:0007669"/>
    <property type="project" value="TreeGrafter"/>
</dbReference>
<dbReference type="Proteomes" id="UP000092461">
    <property type="component" value="Unassembled WGS sequence"/>
</dbReference>
<evidence type="ECO:0000313" key="10">
    <source>
        <dbReference type="Proteomes" id="UP000092461"/>
    </source>
</evidence>
<dbReference type="InterPro" id="IPR009851">
    <property type="entry name" value="Mod_r"/>
</dbReference>
<dbReference type="PROSITE" id="PS51314">
    <property type="entry name" value="VPS37_C"/>
    <property type="match status" value="1"/>
</dbReference>
<dbReference type="GeneID" id="129791197"/>
<dbReference type="RefSeq" id="XP_055685237.1">
    <property type="nucleotide sequence ID" value="XM_055829262.1"/>
</dbReference>
<dbReference type="OrthoDB" id="10004364at2759"/>
<dbReference type="InterPro" id="IPR037202">
    <property type="entry name" value="ESCRT_assembly_dom"/>
</dbReference>
<dbReference type="InterPro" id="IPR029012">
    <property type="entry name" value="Helix_hairpin_bin_sf"/>
</dbReference>
<keyword evidence="10" id="KW-1185">Reference proteome</keyword>
<dbReference type="Gene3D" id="1.10.287.660">
    <property type="entry name" value="Helix hairpin bin"/>
    <property type="match status" value="1"/>
</dbReference>
<dbReference type="VEuPathDB" id="VectorBase:LLOJ005349"/>
<evidence type="ECO:0000256" key="5">
    <source>
        <dbReference type="ARBA" id="ARBA00022927"/>
    </source>
</evidence>
<dbReference type="AlphaFoldDB" id="A0A1B0CL62"/>
<dbReference type="SUPFAM" id="SSF140111">
    <property type="entry name" value="Endosomal sorting complex assembly domain"/>
    <property type="match status" value="1"/>
</dbReference>
<dbReference type="PANTHER" id="PTHR13678">
    <property type="entry name" value="VACUOLAR PROTEIN SORTING-ASSOCIATED PROTEIN 37"/>
    <property type="match status" value="1"/>
</dbReference>
<dbReference type="GO" id="GO:0031902">
    <property type="term" value="C:late endosome membrane"/>
    <property type="evidence" value="ECO:0007669"/>
    <property type="project" value="UniProtKB-SubCell"/>
</dbReference>
<accession>A0A1B0CL62</accession>
<dbReference type="CTD" id="79720"/>
<dbReference type="GO" id="GO:0006623">
    <property type="term" value="P:protein targeting to vacuole"/>
    <property type="evidence" value="ECO:0007669"/>
    <property type="project" value="TreeGrafter"/>
</dbReference>
<dbReference type="KEGG" id="lll:129791197"/>
<keyword evidence="4" id="KW-0967">Endosome</keyword>
<feature type="domain" description="VPS37 C-terminal" evidence="8">
    <location>
        <begin position="86"/>
        <end position="175"/>
    </location>
</feature>
<dbReference type="Pfam" id="PF07200">
    <property type="entry name" value="Mod_r"/>
    <property type="match status" value="1"/>
</dbReference>
<dbReference type="GO" id="GO:0000813">
    <property type="term" value="C:ESCRT I complex"/>
    <property type="evidence" value="ECO:0007669"/>
    <property type="project" value="TreeGrafter"/>
</dbReference>
<dbReference type="GO" id="GO:0043162">
    <property type="term" value="P:ubiquitin-dependent protein catabolic process via the multivesicular body sorting pathway"/>
    <property type="evidence" value="ECO:0007669"/>
    <property type="project" value="TreeGrafter"/>
</dbReference>